<evidence type="ECO:0000256" key="1">
    <source>
        <dbReference type="ARBA" id="ARBA00023186"/>
    </source>
</evidence>
<reference evidence="4" key="2">
    <citation type="submission" date="2017-02" db="EMBL/GenBank/DDBJ databases">
        <title>Sunflower complete genome.</title>
        <authorList>
            <person name="Langlade N."/>
            <person name="Munos S."/>
        </authorList>
    </citation>
    <scope>NUCLEOTIDE SEQUENCE [LARGE SCALE GENOMIC DNA]</scope>
    <source>
        <tissue evidence="4">Leaves</tissue>
    </source>
</reference>
<reference evidence="3 5" key="1">
    <citation type="journal article" date="2017" name="Nature">
        <title>The sunflower genome provides insights into oil metabolism, flowering and Asterid evolution.</title>
        <authorList>
            <person name="Badouin H."/>
            <person name="Gouzy J."/>
            <person name="Grassa C.J."/>
            <person name="Murat F."/>
            <person name="Staton S.E."/>
            <person name="Cottret L."/>
            <person name="Lelandais-Briere C."/>
            <person name="Owens G.L."/>
            <person name="Carrere S."/>
            <person name="Mayjonade B."/>
            <person name="Legrand L."/>
            <person name="Gill N."/>
            <person name="Kane N.C."/>
            <person name="Bowers J.E."/>
            <person name="Hubner S."/>
            <person name="Bellec A."/>
            <person name="Berard A."/>
            <person name="Berges H."/>
            <person name="Blanchet N."/>
            <person name="Boniface M.C."/>
            <person name="Brunel D."/>
            <person name="Catrice O."/>
            <person name="Chaidir N."/>
            <person name="Claudel C."/>
            <person name="Donnadieu C."/>
            <person name="Faraut T."/>
            <person name="Fievet G."/>
            <person name="Helmstetter N."/>
            <person name="King M."/>
            <person name="Knapp S.J."/>
            <person name="Lai Z."/>
            <person name="Le Paslier M.C."/>
            <person name="Lippi Y."/>
            <person name="Lorenzon L."/>
            <person name="Mandel J.R."/>
            <person name="Marage G."/>
            <person name="Marchand G."/>
            <person name="Marquand E."/>
            <person name="Bret-Mestries E."/>
            <person name="Morien E."/>
            <person name="Nambeesan S."/>
            <person name="Nguyen T."/>
            <person name="Pegot-Espagnet P."/>
            <person name="Pouilly N."/>
            <person name="Raftis F."/>
            <person name="Sallet E."/>
            <person name="Schiex T."/>
            <person name="Thomas J."/>
            <person name="Vandecasteele C."/>
            <person name="Vares D."/>
            <person name="Vear F."/>
            <person name="Vautrin S."/>
            <person name="Crespi M."/>
            <person name="Mangin B."/>
            <person name="Burke J.M."/>
            <person name="Salse J."/>
            <person name="Munos S."/>
            <person name="Vincourt P."/>
            <person name="Rieseberg L.H."/>
            <person name="Langlade N.B."/>
        </authorList>
    </citation>
    <scope>NUCLEOTIDE SEQUENCE [LARGE SCALE GENOMIC DNA]</scope>
    <source>
        <strain evidence="5">cv. SF193</strain>
        <tissue evidence="3">Leaves</tissue>
    </source>
</reference>
<accession>A0A251TZF9</accession>
<dbReference type="Gene3D" id="2.60.260.20">
    <property type="entry name" value="Urease metallochaperone UreE, N-terminal domain"/>
    <property type="match status" value="2"/>
</dbReference>
<dbReference type="InterPro" id="IPR002939">
    <property type="entry name" value="DnaJ_C"/>
</dbReference>
<dbReference type="InterPro" id="IPR008971">
    <property type="entry name" value="HSP40/DnaJ_pept-bd"/>
</dbReference>
<evidence type="ECO:0000259" key="2">
    <source>
        <dbReference type="Pfam" id="PF01556"/>
    </source>
</evidence>
<name>A0A251TZF9_HELAN</name>
<evidence type="ECO:0000313" key="4">
    <source>
        <dbReference type="EMBL" id="OTG16538.1"/>
    </source>
</evidence>
<feature type="domain" description="Chaperone DnaJ C-terminal" evidence="2">
    <location>
        <begin position="2"/>
        <end position="71"/>
    </location>
</feature>
<dbReference type="PANTHER" id="PTHR24078">
    <property type="entry name" value="DNAJ HOMOLOG SUBFAMILY C MEMBER"/>
    <property type="match status" value="1"/>
</dbReference>
<dbReference type="GO" id="GO:0006457">
    <property type="term" value="P:protein folding"/>
    <property type="evidence" value="ECO:0007669"/>
    <property type="project" value="InterPro"/>
</dbReference>
<sequence>MLTIDIKPGWKNGTNITFPEKGNEVPGVIPSDLIFIIDEKLHTVFKRVGNDLVVTQKISLVEALTGYTVHCQHWMDET</sequence>
<dbReference type="PANTHER" id="PTHR24078:SF577">
    <property type="entry name" value="OS05G0562300 PROTEIN"/>
    <property type="match status" value="1"/>
</dbReference>
<dbReference type="EMBL" id="CM007898">
    <property type="protein sequence ID" value="OTG16538.1"/>
    <property type="molecule type" value="Genomic_DNA"/>
</dbReference>
<organism evidence="4 5">
    <name type="scientific">Helianthus annuus</name>
    <name type="common">Common sunflower</name>
    <dbReference type="NCBI Taxonomy" id="4232"/>
    <lineage>
        <taxon>Eukaryota</taxon>
        <taxon>Viridiplantae</taxon>
        <taxon>Streptophyta</taxon>
        <taxon>Embryophyta</taxon>
        <taxon>Tracheophyta</taxon>
        <taxon>Spermatophyta</taxon>
        <taxon>Magnoliopsida</taxon>
        <taxon>eudicotyledons</taxon>
        <taxon>Gunneridae</taxon>
        <taxon>Pentapetalae</taxon>
        <taxon>asterids</taxon>
        <taxon>campanulids</taxon>
        <taxon>Asterales</taxon>
        <taxon>Asteraceae</taxon>
        <taxon>Asteroideae</taxon>
        <taxon>Heliantheae alliance</taxon>
        <taxon>Heliantheae</taxon>
        <taxon>Helianthus</taxon>
    </lineage>
</organism>
<evidence type="ECO:0000313" key="3">
    <source>
        <dbReference type="EMBL" id="KAF5759480.1"/>
    </source>
</evidence>
<dbReference type="SUPFAM" id="SSF49493">
    <property type="entry name" value="HSP40/DnaJ peptide-binding domain"/>
    <property type="match status" value="2"/>
</dbReference>
<keyword evidence="1" id="KW-0143">Chaperone</keyword>
<dbReference type="InterPro" id="IPR051339">
    <property type="entry name" value="DnaJ_subfamily_B"/>
</dbReference>
<gene>
    <name evidence="4" type="ORF">HannXRQ_Chr09g0272471</name>
    <name evidence="3" type="ORF">HanXRQr2_Chr16g0741791</name>
</gene>
<protein>
    <submittedName>
        <fullName evidence="3">Chaperone DnaJ, HSP40/DnaJ peptide-binding protein</fullName>
    </submittedName>
    <submittedName>
        <fullName evidence="4">Putative chaperone DnaJ</fullName>
    </submittedName>
</protein>
<dbReference type="Pfam" id="PF01556">
    <property type="entry name" value="DnaJ_C"/>
    <property type="match status" value="1"/>
</dbReference>
<keyword evidence="5" id="KW-1185">Reference proteome</keyword>
<dbReference type="STRING" id="4232.A0A251TZF9"/>
<proteinExistence type="predicted"/>
<dbReference type="InParanoid" id="A0A251TZF9"/>
<dbReference type="OMA" id="MLTIDIK"/>
<dbReference type="GO" id="GO:0051082">
    <property type="term" value="F:unfolded protein binding"/>
    <property type="evidence" value="ECO:0007669"/>
    <property type="project" value="InterPro"/>
</dbReference>
<dbReference type="EMBL" id="MNCJ02000331">
    <property type="protein sequence ID" value="KAF5759480.1"/>
    <property type="molecule type" value="Genomic_DNA"/>
</dbReference>
<dbReference type="Proteomes" id="UP000215914">
    <property type="component" value="Chromosome 9"/>
</dbReference>
<evidence type="ECO:0000313" key="5">
    <source>
        <dbReference type="Proteomes" id="UP000215914"/>
    </source>
</evidence>
<reference evidence="3" key="3">
    <citation type="submission" date="2020-06" db="EMBL/GenBank/DDBJ databases">
        <title>Helianthus annuus Genome sequencing and assembly Release 2.</title>
        <authorList>
            <person name="Gouzy J."/>
            <person name="Langlade N."/>
            <person name="Munos S."/>
        </authorList>
    </citation>
    <scope>NUCLEOTIDE SEQUENCE</scope>
    <source>
        <tissue evidence="3">Leaves</tissue>
    </source>
</reference>
<dbReference type="AlphaFoldDB" id="A0A251TZF9"/>
<dbReference type="Gramene" id="mRNA:HanXRQr2_Chr16g0741791">
    <property type="protein sequence ID" value="CDS:HanXRQr2_Chr16g0741791.1"/>
    <property type="gene ID" value="HanXRQr2_Chr16g0741791"/>
</dbReference>